<evidence type="ECO:0000256" key="3">
    <source>
        <dbReference type="ARBA" id="ARBA00023125"/>
    </source>
</evidence>
<evidence type="ECO:0000313" key="6">
    <source>
        <dbReference type="EMBL" id="GGJ71532.1"/>
    </source>
</evidence>
<gene>
    <name evidence="6" type="ORF">GCM10010121_097700</name>
</gene>
<dbReference type="GO" id="GO:0032993">
    <property type="term" value="C:protein-DNA complex"/>
    <property type="evidence" value="ECO:0007669"/>
    <property type="project" value="TreeGrafter"/>
</dbReference>
<keyword evidence="4" id="KW-0804">Transcription</keyword>
<dbReference type="GO" id="GO:0003700">
    <property type="term" value="F:DNA-binding transcription factor activity"/>
    <property type="evidence" value="ECO:0007669"/>
    <property type="project" value="InterPro"/>
</dbReference>
<proteinExistence type="inferred from homology"/>
<keyword evidence="3" id="KW-0238">DNA-binding</keyword>
<dbReference type="Gene3D" id="1.10.10.10">
    <property type="entry name" value="Winged helix-like DNA-binding domain superfamily/Winged helix DNA-binding domain"/>
    <property type="match status" value="1"/>
</dbReference>
<keyword evidence="2" id="KW-0805">Transcription regulation</keyword>
<dbReference type="RefSeq" id="WP_189317710.1">
    <property type="nucleotide sequence ID" value="NZ_BMQA01000132.1"/>
</dbReference>
<evidence type="ECO:0000259" key="5">
    <source>
        <dbReference type="PROSITE" id="PS50931"/>
    </source>
</evidence>
<evidence type="ECO:0000256" key="1">
    <source>
        <dbReference type="ARBA" id="ARBA00009437"/>
    </source>
</evidence>
<dbReference type="PANTHER" id="PTHR30346">
    <property type="entry name" value="TRANSCRIPTIONAL DUAL REGULATOR HCAR-RELATED"/>
    <property type="match status" value="1"/>
</dbReference>
<dbReference type="PRINTS" id="PR00039">
    <property type="entry name" value="HTHLYSR"/>
</dbReference>
<dbReference type="EMBL" id="BMQA01000132">
    <property type="protein sequence ID" value="GGJ71532.1"/>
    <property type="molecule type" value="Genomic_DNA"/>
</dbReference>
<reference evidence="6" key="2">
    <citation type="submission" date="2020-09" db="EMBL/GenBank/DDBJ databases">
        <authorList>
            <person name="Sun Q."/>
            <person name="Ohkuma M."/>
        </authorList>
    </citation>
    <scope>NUCLEOTIDE SEQUENCE</scope>
    <source>
        <strain evidence="6">JCM 3086</strain>
    </source>
</reference>
<evidence type="ECO:0000313" key="7">
    <source>
        <dbReference type="Proteomes" id="UP000657574"/>
    </source>
</evidence>
<dbReference type="InterPro" id="IPR036390">
    <property type="entry name" value="WH_DNA-bd_sf"/>
</dbReference>
<feature type="domain" description="HTH lysR-type" evidence="5">
    <location>
        <begin position="5"/>
        <end position="60"/>
    </location>
</feature>
<dbReference type="PROSITE" id="PS50931">
    <property type="entry name" value="HTH_LYSR"/>
    <property type="match status" value="1"/>
</dbReference>
<keyword evidence="7" id="KW-1185">Reference proteome</keyword>
<evidence type="ECO:0000256" key="4">
    <source>
        <dbReference type="ARBA" id="ARBA00023163"/>
    </source>
</evidence>
<evidence type="ECO:0000256" key="2">
    <source>
        <dbReference type="ARBA" id="ARBA00023015"/>
    </source>
</evidence>
<protein>
    <submittedName>
        <fullName evidence="6">LysR family transcriptional regulator</fullName>
    </submittedName>
</protein>
<dbReference type="GO" id="GO:0003677">
    <property type="term" value="F:DNA binding"/>
    <property type="evidence" value="ECO:0007669"/>
    <property type="project" value="UniProtKB-KW"/>
</dbReference>
<organism evidence="6 7">
    <name type="scientific">Streptomyces brasiliensis</name>
    <dbReference type="NCBI Taxonomy" id="1954"/>
    <lineage>
        <taxon>Bacteria</taxon>
        <taxon>Bacillati</taxon>
        <taxon>Actinomycetota</taxon>
        <taxon>Actinomycetes</taxon>
        <taxon>Kitasatosporales</taxon>
        <taxon>Streptomycetaceae</taxon>
        <taxon>Streptomyces</taxon>
    </lineage>
</organism>
<dbReference type="SUPFAM" id="SSF46785">
    <property type="entry name" value="Winged helix' DNA-binding domain"/>
    <property type="match status" value="1"/>
</dbReference>
<dbReference type="Pfam" id="PF03466">
    <property type="entry name" value="LysR_substrate"/>
    <property type="match status" value="1"/>
</dbReference>
<comment type="caution">
    <text evidence="6">The sequence shown here is derived from an EMBL/GenBank/DDBJ whole genome shotgun (WGS) entry which is preliminary data.</text>
</comment>
<accession>A0A917PD31</accession>
<dbReference type="SUPFAM" id="SSF53850">
    <property type="entry name" value="Periplasmic binding protein-like II"/>
    <property type="match status" value="1"/>
</dbReference>
<dbReference type="Gene3D" id="3.40.190.10">
    <property type="entry name" value="Periplasmic binding protein-like II"/>
    <property type="match status" value="2"/>
</dbReference>
<dbReference type="Proteomes" id="UP000657574">
    <property type="component" value="Unassembled WGS sequence"/>
</dbReference>
<sequence>MSWLFDPRHLVTLAAVVRLGSFAAAAEELGYTQSAVSQQVAELERRVGARVVVRRPVRATEAGQVLLDTEAAISVSMSRAATELAALADGTGGEVRLGAFISAAASIVPPALARLRATHPAVHITLRELEQRETHALLFRGEIDLAITFDYEHAPGPLPAGLMQEHLMDDPIMVVLPVGHPLAGADSVTPADLPSDAWINTAVDVRDLAASPVDRDRGSGHRLDFDGMDFRTALNLVAAGLGVALLPRLLLLDAPPSVVVLPMRQPTLVRRLYTCRLDTRGVTASIRRLEMYLREAVAELSTTREFIPG</sequence>
<comment type="similarity">
    <text evidence="1">Belongs to the LysR transcriptional regulatory family.</text>
</comment>
<name>A0A917PD31_9ACTN</name>
<dbReference type="AlphaFoldDB" id="A0A917PD31"/>
<reference evidence="6" key="1">
    <citation type="journal article" date="2014" name="Int. J. Syst. Evol. Microbiol.">
        <title>Complete genome sequence of Corynebacterium casei LMG S-19264T (=DSM 44701T), isolated from a smear-ripened cheese.</title>
        <authorList>
            <consortium name="US DOE Joint Genome Institute (JGI-PGF)"/>
            <person name="Walter F."/>
            <person name="Albersmeier A."/>
            <person name="Kalinowski J."/>
            <person name="Ruckert C."/>
        </authorList>
    </citation>
    <scope>NUCLEOTIDE SEQUENCE</scope>
    <source>
        <strain evidence="6">JCM 3086</strain>
    </source>
</reference>
<dbReference type="InterPro" id="IPR005119">
    <property type="entry name" value="LysR_subst-bd"/>
</dbReference>
<dbReference type="InterPro" id="IPR036388">
    <property type="entry name" value="WH-like_DNA-bd_sf"/>
</dbReference>
<dbReference type="PANTHER" id="PTHR30346:SF29">
    <property type="entry name" value="LYSR SUBSTRATE-BINDING"/>
    <property type="match status" value="1"/>
</dbReference>
<dbReference type="Pfam" id="PF00126">
    <property type="entry name" value="HTH_1"/>
    <property type="match status" value="1"/>
</dbReference>
<dbReference type="InterPro" id="IPR000847">
    <property type="entry name" value="LysR_HTH_N"/>
</dbReference>